<keyword evidence="2" id="KW-0597">Phosphoprotein</keyword>
<dbReference type="PROSITE" id="PS52004">
    <property type="entry name" value="KS3_2"/>
    <property type="match status" value="1"/>
</dbReference>
<gene>
    <name evidence="6" type="ORF">C1SCF055_LOCUS22150</name>
</gene>
<dbReference type="Pfam" id="PF00109">
    <property type="entry name" value="ketoacyl-synt"/>
    <property type="match status" value="1"/>
</dbReference>
<organism evidence="6">
    <name type="scientific">Cladocopium goreaui</name>
    <dbReference type="NCBI Taxonomy" id="2562237"/>
    <lineage>
        <taxon>Eukaryota</taxon>
        <taxon>Sar</taxon>
        <taxon>Alveolata</taxon>
        <taxon>Dinophyceae</taxon>
        <taxon>Suessiales</taxon>
        <taxon>Symbiodiniaceae</taxon>
        <taxon>Cladocopium</taxon>
    </lineage>
</organism>
<dbReference type="OrthoDB" id="429742at2759"/>
<keyword evidence="8" id="KW-1185">Reference proteome</keyword>
<evidence type="ECO:0000256" key="3">
    <source>
        <dbReference type="PROSITE-ProRule" id="PRU00103"/>
    </source>
</evidence>
<name>A0A9P1G0Q2_9DINO</name>
<dbReference type="EMBL" id="CAMXCT020002097">
    <property type="protein sequence ID" value="CAL1148988.1"/>
    <property type="molecule type" value="Genomic_DNA"/>
</dbReference>
<dbReference type="InterPro" id="IPR021133">
    <property type="entry name" value="HEAT_type_2"/>
</dbReference>
<dbReference type="SUPFAM" id="SSF48371">
    <property type="entry name" value="ARM repeat"/>
    <property type="match status" value="1"/>
</dbReference>
<dbReference type="InterPro" id="IPR011989">
    <property type="entry name" value="ARM-like"/>
</dbReference>
<dbReference type="GO" id="GO:0006633">
    <property type="term" value="P:fatty acid biosynthetic process"/>
    <property type="evidence" value="ECO:0007669"/>
    <property type="project" value="TreeGrafter"/>
</dbReference>
<comment type="similarity">
    <text evidence="4">Belongs to the thiolase-like superfamily. Beta-ketoacyl-ACP synthases family.</text>
</comment>
<protein>
    <recommendedName>
        <fullName evidence="5">Ketosynthase family 3 (KS3) domain-containing protein</fullName>
    </recommendedName>
</protein>
<dbReference type="InterPro" id="IPR020841">
    <property type="entry name" value="PKS_Beta-ketoAc_synthase_dom"/>
</dbReference>
<evidence type="ECO:0000313" key="8">
    <source>
        <dbReference type="Proteomes" id="UP001152797"/>
    </source>
</evidence>
<sequence>MVSGVSTEVRQSAMDAFVTLASHLRPGDCGDQVLMPVISLSQSNDDEDARSMAVQLLGHLAEALGPDLCKQFVGVQLEAFCEDHDVDFTRTPNLPKNQVASELGHALRLRGYCTVKLGSSKEQLDSLTSAAKDLQQRGELQPPPEELLDSFLGPNGTGAFAPLAKSEAPESLVTTSSRMQDFAKTALAACEVGSVTGIVTEDYLVQGGGCEGEIDLTEADCSDWIRTLSRARMMMIYFFGKGQGVLEIMPFSEEEMESIEFVTESDILVMLQPEISLHKHVSTRGMFAVVSWVLDEGPSTTRGWSGGISRTFGAVNPAVKELQEWSQDRIEELAALHAAQQLEALEAPLPRDWERMVRHSYFSGEHLPIAVRGQAGHHATSSDSHNWWSATATGTDMVMDVPFTRWEHGDIYDPDPNCWMESQIYFGPGCLIKTSVKHVQFIEGVELFDNKFFGLSNMEASGMDPQQRHVLETSYEALFNAGYRKNSLMRQYIAVFTGGTNPEFVYVPKEVGACSGTGASTAITSNRVSFLLGIMGPSTTIDCDLSSSAMALIMGNSAVSNQNPRRNKTGGTSSAAVCSGVYFILSPLLWPRWNAFMNPAGRCLSFDAQAAGYVLGECSISVVLKPYAEKVENELVVPQEPLIGSMVGWHAVNNGRNASLSAPCGPAEQEVITESFRMANLNPLDLDAMECHAEGAKLADSVELSAALSVLRKVPGGEQEMLIFGSCKTNTGIQREACFMSAFLKVLLNISYGNNAPNVHLKQLNPYFEPGDAAHCINTESMPYGDCRAFHGAGARGWGGTSINLVCWGAAKSAQPKGKSMRQSFAYWPRGGEMDKSYYLLGSWNKWKPEAMTRNENGSHTTVVTLGPDGFESLLVSLDQDCQEVLHPERPNATSGSRAFGPNPLFLVQQNHLSWVIDGRVCPPTGAALARARDAGDPGDKYLIKLWKGHLGVAVTWERGCG</sequence>
<dbReference type="SUPFAM" id="SSF53901">
    <property type="entry name" value="Thiolase-like"/>
    <property type="match status" value="2"/>
</dbReference>
<dbReference type="GO" id="GO:0004312">
    <property type="term" value="F:fatty acid synthase activity"/>
    <property type="evidence" value="ECO:0007669"/>
    <property type="project" value="TreeGrafter"/>
</dbReference>
<dbReference type="SMART" id="SM00825">
    <property type="entry name" value="PKS_KS"/>
    <property type="match status" value="1"/>
</dbReference>
<evidence type="ECO:0000313" key="7">
    <source>
        <dbReference type="EMBL" id="CAL4782925.1"/>
    </source>
</evidence>
<evidence type="ECO:0000259" key="5">
    <source>
        <dbReference type="PROSITE" id="PS52004"/>
    </source>
</evidence>
<dbReference type="InterPro" id="IPR016024">
    <property type="entry name" value="ARM-type_fold"/>
</dbReference>
<reference evidence="7 8" key="2">
    <citation type="submission" date="2024-05" db="EMBL/GenBank/DDBJ databases">
        <authorList>
            <person name="Chen Y."/>
            <person name="Shah S."/>
            <person name="Dougan E. K."/>
            <person name="Thang M."/>
            <person name="Chan C."/>
        </authorList>
    </citation>
    <scope>NUCLEOTIDE SEQUENCE [LARGE SCALE GENOMIC DNA]</scope>
</reference>
<dbReference type="AlphaFoldDB" id="A0A9P1G0Q2"/>
<dbReference type="InterPro" id="IPR014030">
    <property type="entry name" value="Ketoacyl_synth_N"/>
</dbReference>
<dbReference type="InterPro" id="IPR014031">
    <property type="entry name" value="Ketoacyl_synth_C"/>
</dbReference>
<evidence type="ECO:0000256" key="2">
    <source>
        <dbReference type="ARBA" id="ARBA00022553"/>
    </source>
</evidence>
<comment type="caution">
    <text evidence="6">The sequence shown here is derived from an EMBL/GenBank/DDBJ whole genome shotgun (WGS) entry which is preliminary data.</text>
</comment>
<keyword evidence="4" id="KW-0808">Transferase</keyword>
<dbReference type="PANTHER" id="PTHR43775:SF37">
    <property type="entry name" value="SI:DKEY-61P9.11"/>
    <property type="match status" value="1"/>
</dbReference>
<dbReference type="InterPro" id="IPR050091">
    <property type="entry name" value="PKS_NRPS_Biosynth_Enz"/>
</dbReference>
<dbReference type="Gene3D" id="1.25.10.10">
    <property type="entry name" value="Leucine-rich Repeat Variant"/>
    <property type="match status" value="1"/>
</dbReference>
<dbReference type="EMBL" id="CAMXCT010002097">
    <property type="protein sequence ID" value="CAI3995613.1"/>
    <property type="molecule type" value="Genomic_DNA"/>
</dbReference>
<dbReference type="EMBL" id="CAMXCT030002097">
    <property type="protein sequence ID" value="CAL4782925.1"/>
    <property type="molecule type" value="Genomic_DNA"/>
</dbReference>
<dbReference type="CDD" id="cd00833">
    <property type="entry name" value="PKS"/>
    <property type="match status" value="1"/>
</dbReference>
<proteinExistence type="inferred from homology"/>
<dbReference type="Gene3D" id="3.40.47.10">
    <property type="match status" value="1"/>
</dbReference>
<dbReference type="PROSITE" id="PS50077">
    <property type="entry name" value="HEAT_REPEAT"/>
    <property type="match status" value="1"/>
</dbReference>
<accession>A0A9P1G0Q2</accession>
<dbReference type="InterPro" id="IPR016039">
    <property type="entry name" value="Thiolase-like"/>
</dbReference>
<evidence type="ECO:0000256" key="4">
    <source>
        <dbReference type="RuleBase" id="RU003694"/>
    </source>
</evidence>
<dbReference type="Pfam" id="PF02801">
    <property type="entry name" value="Ketoacyl-synt_C"/>
    <property type="match status" value="1"/>
</dbReference>
<reference evidence="6" key="1">
    <citation type="submission" date="2022-10" db="EMBL/GenBank/DDBJ databases">
        <authorList>
            <person name="Chen Y."/>
            <person name="Dougan E. K."/>
            <person name="Chan C."/>
            <person name="Rhodes N."/>
            <person name="Thang M."/>
        </authorList>
    </citation>
    <scope>NUCLEOTIDE SEQUENCE</scope>
</reference>
<keyword evidence="1" id="KW-0596">Phosphopantetheine</keyword>
<evidence type="ECO:0000313" key="6">
    <source>
        <dbReference type="EMBL" id="CAI3995613.1"/>
    </source>
</evidence>
<dbReference type="PANTHER" id="PTHR43775">
    <property type="entry name" value="FATTY ACID SYNTHASE"/>
    <property type="match status" value="1"/>
</dbReference>
<evidence type="ECO:0000256" key="1">
    <source>
        <dbReference type="ARBA" id="ARBA00022450"/>
    </source>
</evidence>
<feature type="repeat" description="HEAT" evidence="3">
    <location>
        <begin position="34"/>
        <end position="72"/>
    </location>
</feature>
<feature type="domain" description="Ketosynthase family 3 (KS3)" evidence="5">
    <location>
        <begin position="366"/>
        <end position="809"/>
    </location>
</feature>
<dbReference type="Proteomes" id="UP001152797">
    <property type="component" value="Unassembled WGS sequence"/>
</dbReference>